<reference evidence="2" key="1">
    <citation type="submission" date="2020-08" db="EMBL/GenBank/DDBJ databases">
        <title>Multicomponent nature underlies the extraordinary mechanical properties of spider dragline silk.</title>
        <authorList>
            <person name="Kono N."/>
            <person name="Nakamura H."/>
            <person name="Mori M."/>
            <person name="Yoshida Y."/>
            <person name="Ohtoshi R."/>
            <person name="Malay A.D."/>
            <person name="Moran D.A.P."/>
            <person name="Tomita M."/>
            <person name="Numata K."/>
            <person name="Arakawa K."/>
        </authorList>
    </citation>
    <scope>NUCLEOTIDE SEQUENCE</scope>
</reference>
<sequence>MSFARSFKFYLLPECHSGQVSAPKLVIKELSSIPRFQKEFENNSTSEEERDGEGRADGTQLEADMTSDFKAQNPRYQRKKEFEQKRELLRRKLQGMLRPTFLCLCAWRDG</sequence>
<feature type="region of interest" description="Disordered" evidence="1">
    <location>
        <begin position="38"/>
        <end position="78"/>
    </location>
</feature>
<organism evidence="2 3">
    <name type="scientific">Nephila pilipes</name>
    <name type="common">Giant wood spider</name>
    <name type="synonym">Nephila maculata</name>
    <dbReference type="NCBI Taxonomy" id="299642"/>
    <lineage>
        <taxon>Eukaryota</taxon>
        <taxon>Metazoa</taxon>
        <taxon>Ecdysozoa</taxon>
        <taxon>Arthropoda</taxon>
        <taxon>Chelicerata</taxon>
        <taxon>Arachnida</taxon>
        <taxon>Araneae</taxon>
        <taxon>Araneomorphae</taxon>
        <taxon>Entelegynae</taxon>
        <taxon>Araneoidea</taxon>
        <taxon>Nephilidae</taxon>
        <taxon>Nephila</taxon>
    </lineage>
</organism>
<dbReference type="EMBL" id="BMAW01098640">
    <property type="protein sequence ID" value="GFS85875.1"/>
    <property type="molecule type" value="Genomic_DNA"/>
</dbReference>
<evidence type="ECO:0000313" key="2">
    <source>
        <dbReference type="EMBL" id="GFS85875.1"/>
    </source>
</evidence>
<evidence type="ECO:0000256" key="1">
    <source>
        <dbReference type="SAM" id="MobiDB-lite"/>
    </source>
</evidence>
<protein>
    <submittedName>
        <fullName evidence="2">Uncharacterized protein</fullName>
    </submittedName>
</protein>
<evidence type="ECO:0000313" key="3">
    <source>
        <dbReference type="Proteomes" id="UP000887013"/>
    </source>
</evidence>
<keyword evidence="3" id="KW-1185">Reference proteome</keyword>
<proteinExistence type="predicted"/>
<dbReference type="Proteomes" id="UP000887013">
    <property type="component" value="Unassembled WGS sequence"/>
</dbReference>
<dbReference type="AlphaFoldDB" id="A0A8X6TA13"/>
<name>A0A8X6TA13_NEPPI</name>
<gene>
    <name evidence="2" type="ORF">NPIL_346681</name>
</gene>
<comment type="caution">
    <text evidence="2">The sequence shown here is derived from an EMBL/GenBank/DDBJ whole genome shotgun (WGS) entry which is preliminary data.</text>
</comment>
<accession>A0A8X6TA13</accession>